<gene>
    <name evidence="7" type="ORF">Rcae01_00182</name>
</gene>
<dbReference type="Pfam" id="PF02561">
    <property type="entry name" value="FliS"/>
    <property type="match status" value="1"/>
</dbReference>
<evidence type="ECO:0000256" key="2">
    <source>
        <dbReference type="ARBA" id="ARBA00008787"/>
    </source>
</evidence>
<organism evidence="7 8">
    <name type="scientific">Novipirellula caenicola</name>
    <dbReference type="NCBI Taxonomy" id="1536901"/>
    <lineage>
        <taxon>Bacteria</taxon>
        <taxon>Pseudomonadati</taxon>
        <taxon>Planctomycetota</taxon>
        <taxon>Planctomycetia</taxon>
        <taxon>Pirellulales</taxon>
        <taxon>Pirellulaceae</taxon>
        <taxon>Novipirellula</taxon>
    </lineage>
</organism>
<dbReference type="Proteomes" id="UP001416858">
    <property type="component" value="Unassembled WGS sequence"/>
</dbReference>
<evidence type="ECO:0000256" key="3">
    <source>
        <dbReference type="ARBA" id="ARBA00022490"/>
    </source>
</evidence>
<comment type="similarity">
    <text evidence="2">Belongs to the FliS family.</text>
</comment>
<dbReference type="RefSeq" id="WP_345681808.1">
    <property type="nucleotide sequence ID" value="NZ_BAABRO010000001.1"/>
</dbReference>
<dbReference type="Gene3D" id="1.20.120.340">
    <property type="entry name" value="Flagellar protein FliS"/>
    <property type="match status" value="1"/>
</dbReference>
<evidence type="ECO:0000256" key="1">
    <source>
        <dbReference type="ARBA" id="ARBA00004514"/>
    </source>
</evidence>
<keyword evidence="4" id="KW-1005">Bacterial flagellum biogenesis</keyword>
<proteinExistence type="inferred from homology"/>
<reference evidence="7 8" key="1">
    <citation type="submission" date="2024-02" db="EMBL/GenBank/DDBJ databases">
        <title>Rhodopirellula caenicola NBRC 110016.</title>
        <authorList>
            <person name="Ichikawa N."/>
            <person name="Katano-Makiyama Y."/>
            <person name="Hidaka K."/>
        </authorList>
    </citation>
    <scope>NUCLEOTIDE SEQUENCE [LARGE SCALE GENOMIC DNA]</scope>
    <source>
        <strain evidence="7 8">NBRC 110016</strain>
    </source>
</reference>
<evidence type="ECO:0000256" key="5">
    <source>
        <dbReference type="ARBA" id="ARBA00023186"/>
    </source>
</evidence>
<dbReference type="PANTHER" id="PTHR34773:SF1">
    <property type="entry name" value="FLAGELLAR SECRETION CHAPERONE FLIS"/>
    <property type="match status" value="1"/>
</dbReference>
<keyword evidence="8" id="KW-1185">Reference proteome</keyword>
<feature type="compositionally biased region" description="Polar residues" evidence="6">
    <location>
        <begin position="1"/>
        <end position="18"/>
    </location>
</feature>
<evidence type="ECO:0000313" key="8">
    <source>
        <dbReference type="Proteomes" id="UP001416858"/>
    </source>
</evidence>
<sequence length="173" mass="18696">MSYSPSQPASNFQPSGYKQSRRSTDGYLESSIQHATPARLRLMLLERSVEVARVLANAWRTQPEKKGCNEYSLKLLDLLTELLSGITGNEEVCVQVADLYVFLSKHLLLAEQSSDADAIDELRQVLEVEADTWRMVCANETLAKVSGGASTGAPAVAPVATDTPISGGLNLQG</sequence>
<evidence type="ECO:0000256" key="4">
    <source>
        <dbReference type="ARBA" id="ARBA00022795"/>
    </source>
</evidence>
<dbReference type="InterPro" id="IPR036584">
    <property type="entry name" value="FliS_sf"/>
</dbReference>
<evidence type="ECO:0000313" key="7">
    <source>
        <dbReference type="EMBL" id="GAA5504743.1"/>
    </source>
</evidence>
<evidence type="ECO:0008006" key="9">
    <source>
        <dbReference type="Google" id="ProtNLM"/>
    </source>
</evidence>
<dbReference type="SUPFAM" id="SSF101116">
    <property type="entry name" value="Flagellar export chaperone FliS"/>
    <property type="match status" value="1"/>
</dbReference>
<dbReference type="EMBL" id="BAABRO010000001">
    <property type="protein sequence ID" value="GAA5504743.1"/>
    <property type="molecule type" value="Genomic_DNA"/>
</dbReference>
<comment type="subcellular location">
    <subcellularLocation>
        <location evidence="1">Cytoplasm</location>
        <location evidence="1">Cytosol</location>
    </subcellularLocation>
</comment>
<evidence type="ECO:0000256" key="6">
    <source>
        <dbReference type="SAM" id="MobiDB-lite"/>
    </source>
</evidence>
<name>A0ABP9VMV9_9BACT</name>
<keyword evidence="5" id="KW-0143">Chaperone</keyword>
<keyword evidence="3" id="KW-0963">Cytoplasm</keyword>
<dbReference type="PANTHER" id="PTHR34773">
    <property type="entry name" value="FLAGELLAR SECRETION CHAPERONE FLIS"/>
    <property type="match status" value="1"/>
</dbReference>
<dbReference type="InterPro" id="IPR003713">
    <property type="entry name" value="FliS"/>
</dbReference>
<accession>A0ABP9VMV9</accession>
<comment type="caution">
    <text evidence="7">The sequence shown here is derived from an EMBL/GenBank/DDBJ whole genome shotgun (WGS) entry which is preliminary data.</text>
</comment>
<feature type="region of interest" description="Disordered" evidence="6">
    <location>
        <begin position="1"/>
        <end position="23"/>
    </location>
</feature>
<protein>
    <recommendedName>
        <fullName evidence="9">Flagellar protein FliS</fullName>
    </recommendedName>
</protein>